<comment type="caution">
    <text evidence="2">The sequence shown here is derived from an EMBL/GenBank/DDBJ whole genome shotgun (WGS) entry which is preliminary data.</text>
</comment>
<dbReference type="Proteomes" id="UP001498771">
    <property type="component" value="Unassembled WGS sequence"/>
</dbReference>
<proteinExistence type="predicted"/>
<dbReference type="RefSeq" id="XP_064769392.1">
    <property type="nucleotide sequence ID" value="XM_064912296.1"/>
</dbReference>
<gene>
    <name evidence="2" type="ORF">BZA70DRAFT_276403</name>
</gene>
<keyword evidence="3" id="KW-1185">Reference proteome</keyword>
<dbReference type="EMBL" id="JBBJBU010000003">
    <property type="protein sequence ID" value="KAK7206359.1"/>
    <property type="molecule type" value="Genomic_DNA"/>
</dbReference>
<feature type="region of interest" description="Disordered" evidence="1">
    <location>
        <begin position="30"/>
        <end position="73"/>
    </location>
</feature>
<protein>
    <recommendedName>
        <fullName evidence="4">Letm1 RBD domain-containing protein</fullName>
    </recommendedName>
</protein>
<evidence type="ECO:0000313" key="3">
    <source>
        <dbReference type="Proteomes" id="UP001498771"/>
    </source>
</evidence>
<evidence type="ECO:0000256" key="1">
    <source>
        <dbReference type="SAM" id="MobiDB-lite"/>
    </source>
</evidence>
<evidence type="ECO:0000313" key="2">
    <source>
        <dbReference type="EMBL" id="KAK7206359.1"/>
    </source>
</evidence>
<dbReference type="GeneID" id="90037808"/>
<name>A0ABR1F938_9ASCO</name>
<accession>A0ABR1F938</accession>
<evidence type="ECO:0008006" key="4">
    <source>
        <dbReference type="Google" id="ProtNLM"/>
    </source>
</evidence>
<reference evidence="2 3" key="1">
    <citation type="submission" date="2024-03" db="EMBL/GenBank/DDBJ databases">
        <title>Genome-scale model development and genomic sequencing of the oleaginous clade Lipomyces.</title>
        <authorList>
            <consortium name="Lawrence Berkeley National Laboratory"/>
            <person name="Czajka J.J."/>
            <person name="Han Y."/>
            <person name="Kim J."/>
            <person name="Mondo S.J."/>
            <person name="Hofstad B.A."/>
            <person name="Robles A."/>
            <person name="Haridas S."/>
            <person name="Riley R."/>
            <person name="LaButti K."/>
            <person name="Pangilinan J."/>
            <person name="Andreopoulos W."/>
            <person name="Lipzen A."/>
            <person name="Yan J."/>
            <person name="Wang M."/>
            <person name="Ng V."/>
            <person name="Grigoriev I.V."/>
            <person name="Spatafora J.W."/>
            <person name="Magnuson J.K."/>
            <person name="Baker S.E."/>
            <person name="Pomraning K.R."/>
        </authorList>
    </citation>
    <scope>NUCLEOTIDE SEQUENCE [LARGE SCALE GENOMIC DNA]</scope>
    <source>
        <strain evidence="2 3">Phaff 52-87</strain>
    </source>
</reference>
<organism evidence="2 3">
    <name type="scientific">Myxozyma melibiosi</name>
    <dbReference type="NCBI Taxonomy" id="54550"/>
    <lineage>
        <taxon>Eukaryota</taxon>
        <taxon>Fungi</taxon>
        <taxon>Dikarya</taxon>
        <taxon>Ascomycota</taxon>
        <taxon>Saccharomycotina</taxon>
        <taxon>Lipomycetes</taxon>
        <taxon>Lipomycetales</taxon>
        <taxon>Lipomycetaceae</taxon>
        <taxon>Myxozyma</taxon>
    </lineage>
</organism>
<sequence length="459" mass="51095">MRISARRIIISRPHSPSSVLTTFRHDRIPPRRLPYSTLSPSDLPDSGTSFPDPKTFPSVRYPTTNPNLRHPDASPYGLFTEPKSSRGASLALDSAVKALKLTGPYPVINWQHWVENTSARSKSGEGDVLNVQRRSPSLTKYPVVLKLVMFPKHLLDVFWYFIASRRLRDSVDQRISIPPGGFKELVSSVIASELDTWPSTTVAATLDDMRKEYNATTGSTPTKTKTEQIEVYVPDPSELTRAEFHALRRTGSFTAWVLSLVGMNAVFARFCMPSLAPSVELSKSAEDGIIKAWEASILSARKTYLSAHGTPDLSASTIDTFKKAIPTCTQDELVKIAKAVGMLPSWMPAALVVRAPLMEALLAHMAFLRADNVLIGRWGGVWKMDEREVNWALLQRGCITSGLTLEQKRAQLYMLITALLDLRHDALFLISPTSLSTAELDRICRLREKLCIDTKKLGY</sequence>